<evidence type="ECO:0000313" key="4">
    <source>
        <dbReference type="EMBL" id="PXF63768.1"/>
    </source>
</evidence>
<accession>A0A318D7K0</accession>
<keyword evidence="2" id="KW-0812">Transmembrane</keyword>
<name>A0A318D7K0_9GAMM</name>
<comment type="caution">
    <text evidence="4">The sequence shown here is derived from an EMBL/GenBank/DDBJ whole genome shotgun (WGS) entry which is preliminary data.</text>
</comment>
<dbReference type="PANTHER" id="PTHR40940:SF1">
    <property type="entry name" value="PROTEIN BATD"/>
    <property type="match status" value="1"/>
</dbReference>
<keyword evidence="2" id="KW-0472">Membrane</keyword>
<evidence type="ECO:0000259" key="3">
    <source>
        <dbReference type="Pfam" id="PF25607"/>
    </source>
</evidence>
<dbReference type="EMBL" id="QICH01000001">
    <property type="protein sequence ID" value="PXF63768.1"/>
    <property type="molecule type" value="Genomic_DNA"/>
</dbReference>
<dbReference type="Proteomes" id="UP000247689">
    <property type="component" value="Unassembled WGS sequence"/>
</dbReference>
<dbReference type="AlphaFoldDB" id="A0A318D7K0"/>
<proteinExistence type="predicted"/>
<feature type="region of interest" description="Disordered" evidence="1">
    <location>
        <begin position="409"/>
        <end position="428"/>
    </location>
</feature>
<sequence>MSTMNRILSSLLILLSLLVFAGTAFAKITLTLDRSEIRAHETFFLRVQVEDPATLNAGINLDFLPNDIQVRARQEFNNSIIINGQYRSQMGWDFELLAENAGTFTIPALSIGAERSKPFTIRILPEESGFDNPDSAKIKLRANLSDEEVYVQQQLIFTVRIYRSVVTRNQNITPIRVTNALVEQLGDNKTFNFIKNDKSFRVIEQRYAIFPQQSGDMVIEPITYSATILDDSNNSSPWQRSQLKPISLSTQKYTVKVKPKPEGAAEPWLPASSLELTAEWQPNNQTFTVGEPAQLDFIIKGSGLLKTQLPTVTFPMQDGITIYRDTPQYHQRFNRFGVNSYHLEKVVVIPSKAGEVSLPEIKIPWWNVETDQQEFATLEAKTIQVARSQKQVTQNTQQAVVPEQQKPAIEQAKKQEDKQQPVTTDSSEGHDYWKYASIILAVIWLMTLLLWFIKRNRKAVANDLSSQNSHTRAIDETPSHLKSIIKSAAANNAKSTEKRLNNWLKSQANLSHVTNIVQLEKYCRQTEQDPLANELQDLQQALYSADYQKPWNGQDLARLLPTLELDKNIDKSQGLPGLYESRD</sequence>
<dbReference type="InterPro" id="IPR057699">
    <property type="entry name" value="DUF7939"/>
</dbReference>
<gene>
    <name evidence="4" type="ORF">DL796_01060</name>
</gene>
<keyword evidence="5" id="KW-1185">Reference proteome</keyword>
<protein>
    <submittedName>
        <fullName evidence="4">Protein BatD</fullName>
    </submittedName>
</protein>
<organism evidence="4 5">
    <name type="scientific">Kangiella spongicola</name>
    <dbReference type="NCBI Taxonomy" id="796379"/>
    <lineage>
        <taxon>Bacteria</taxon>
        <taxon>Pseudomonadati</taxon>
        <taxon>Pseudomonadota</taxon>
        <taxon>Gammaproteobacteria</taxon>
        <taxon>Kangiellales</taxon>
        <taxon>Kangiellaceae</taxon>
        <taxon>Kangiella</taxon>
    </lineage>
</organism>
<feature type="domain" description="DUF7939" evidence="3">
    <location>
        <begin position="480"/>
        <end position="562"/>
    </location>
</feature>
<dbReference type="PANTHER" id="PTHR40940">
    <property type="entry name" value="PROTEIN BATD-RELATED"/>
    <property type="match status" value="1"/>
</dbReference>
<dbReference type="Pfam" id="PF25607">
    <property type="entry name" value="DUF7939"/>
    <property type="match status" value="1"/>
</dbReference>
<evidence type="ECO:0000313" key="5">
    <source>
        <dbReference type="Proteomes" id="UP000247689"/>
    </source>
</evidence>
<feature type="transmembrane region" description="Helical" evidence="2">
    <location>
        <begin position="432"/>
        <end position="453"/>
    </location>
</feature>
<dbReference type="InterPro" id="IPR025738">
    <property type="entry name" value="BatD"/>
</dbReference>
<evidence type="ECO:0000256" key="1">
    <source>
        <dbReference type="SAM" id="MobiDB-lite"/>
    </source>
</evidence>
<evidence type="ECO:0000256" key="2">
    <source>
        <dbReference type="SAM" id="Phobius"/>
    </source>
</evidence>
<dbReference type="Pfam" id="PF13584">
    <property type="entry name" value="BatD"/>
    <property type="match status" value="1"/>
</dbReference>
<keyword evidence="2" id="KW-1133">Transmembrane helix</keyword>
<dbReference type="OrthoDB" id="5293418at2"/>
<reference evidence="4 5" key="1">
    <citation type="submission" date="2018-05" db="EMBL/GenBank/DDBJ databases">
        <title>Kangiella spongicola genome sequence.</title>
        <authorList>
            <person name="Maclea K.S."/>
            <person name="Goen A.E."/>
            <person name="Kelley C."/>
            <person name="Underriner A."/>
            <person name="Silverwood T."/>
            <person name="Trachtenberg A.M."/>
        </authorList>
    </citation>
    <scope>NUCLEOTIDE SEQUENCE [LARGE SCALE GENOMIC DNA]</scope>
    <source>
        <strain evidence="4 5">ATCC BAA-2076</strain>
    </source>
</reference>